<dbReference type="AlphaFoldDB" id="A0A382X5K2"/>
<evidence type="ECO:0000313" key="3">
    <source>
        <dbReference type="EMBL" id="SVD66446.1"/>
    </source>
</evidence>
<proteinExistence type="predicted"/>
<gene>
    <name evidence="3" type="ORF">METZ01_LOCUS419300</name>
</gene>
<name>A0A382X5K2_9ZZZZ</name>
<keyword evidence="1" id="KW-0732">Signal</keyword>
<evidence type="ECO:0000259" key="2">
    <source>
        <dbReference type="Pfam" id="PF13205"/>
    </source>
</evidence>
<organism evidence="3">
    <name type="scientific">marine metagenome</name>
    <dbReference type="NCBI Taxonomy" id="408172"/>
    <lineage>
        <taxon>unclassified sequences</taxon>
        <taxon>metagenomes</taxon>
        <taxon>ecological metagenomes</taxon>
    </lineage>
</organism>
<feature type="non-terminal residue" evidence="3">
    <location>
        <position position="1"/>
    </location>
</feature>
<dbReference type="EMBL" id="UINC01165189">
    <property type="protein sequence ID" value="SVD66446.1"/>
    <property type="molecule type" value="Genomic_DNA"/>
</dbReference>
<accession>A0A382X5K2</accession>
<protein>
    <recommendedName>
        <fullName evidence="2">SbsA Ig-like domain-containing protein</fullName>
    </recommendedName>
</protein>
<dbReference type="InterPro" id="IPR032812">
    <property type="entry name" value="SbsA_Ig"/>
</dbReference>
<dbReference type="Pfam" id="PF13205">
    <property type="entry name" value="Big_5"/>
    <property type="match status" value="1"/>
</dbReference>
<feature type="non-terminal residue" evidence="3">
    <location>
        <position position="272"/>
    </location>
</feature>
<reference evidence="3" key="1">
    <citation type="submission" date="2018-05" db="EMBL/GenBank/DDBJ databases">
        <authorList>
            <person name="Lanie J.A."/>
            <person name="Ng W.-L."/>
            <person name="Kazmierczak K.M."/>
            <person name="Andrzejewski T.M."/>
            <person name="Davidsen T.M."/>
            <person name="Wayne K.J."/>
            <person name="Tettelin H."/>
            <person name="Glass J.I."/>
            <person name="Rusch D."/>
            <person name="Podicherti R."/>
            <person name="Tsui H.-C.T."/>
            <person name="Winkler M.E."/>
        </authorList>
    </citation>
    <scope>NUCLEOTIDE SEQUENCE</scope>
</reference>
<evidence type="ECO:0000256" key="1">
    <source>
        <dbReference type="ARBA" id="ARBA00022729"/>
    </source>
</evidence>
<feature type="domain" description="SbsA Ig-like" evidence="2">
    <location>
        <begin position="138"/>
        <end position="249"/>
    </location>
</feature>
<sequence>EVGYYGESQPFSIGTNTNSLSLGITLQSAGTTTGDGGGDQGGTDNTAPVIETVTAVTTPTYDTTPDYTFHSTEPGTITYGNSCSSSTTSANSGNNTITFNALSDGTYYDCTIIVTDSDGNASNTITIPPFTVQITSLNTAPTVTFNPANATNGVAISGNITITFSEAVRKIDNTVLTDDDIDDHITLKYNNASGSDIDINHSINTEKTVITLDPVNNLPDSQTVYVAIGATLEDYADNPITAANATFTTAMDPSLEAYYPFNGNANDESGNS</sequence>